<accession>A0A9D4LWS0</accession>
<name>A0A9D4LWS0_DREPO</name>
<sequence>MNDKQGLRTHLQDVRFHKGGSQLFSDDIAVPQLHHLEVDALEQRPLFHHSQRVLNRMTS</sequence>
<reference evidence="1" key="1">
    <citation type="journal article" date="2019" name="bioRxiv">
        <title>The Genome of the Zebra Mussel, Dreissena polymorpha: A Resource for Invasive Species Research.</title>
        <authorList>
            <person name="McCartney M.A."/>
            <person name="Auch B."/>
            <person name="Kono T."/>
            <person name="Mallez S."/>
            <person name="Zhang Y."/>
            <person name="Obille A."/>
            <person name="Becker A."/>
            <person name="Abrahante J.E."/>
            <person name="Garbe J."/>
            <person name="Badalamenti J.P."/>
            <person name="Herman A."/>
            <person name="Mangelson H."/>
            <person name="Liachko I."/>
            <person name="Sullivan S."/>
            <person name="Sone E.D."/>
            <person name="Koren S."/>
            <person name="Silverstein K.A.T."/>
            <person name="Beckman K.B."/>
            <person name="Gohl D.M."/>
        </authorList>
    </citation>
    <scope>NUCLEOTIDE SEQUENCE</scope>
    <source>
        <strain evidence="1">Duluth1</strain>
        <tissue evidence="1">Whole animal</tissue>
    </source>
</reference>
<evidence type="ECO:0000313" key="2">
    <source>
        <dbReference type="Proteomes" id="UP000828390"/>
    </source>
</evidence>
<keyword evidence="2" id="KW-1185">Reference proteome</keyword>
<comment type="caution">
    <text evidence="1">The sequence shown here is derived from an EMBL/GenBank/DDBJ whole genome shotgun (WGS) entry which is preliminary data.</text>
</comment>
<proteinExistence type="predicted"/>
<reference evidence="1" key="2">
    <citation type="submission" date="2020-11" db="EMBL/GenBank/DDBJ databases">
        <authorList>
            <person name="McCartney M.A."/>
            <person name="Auch B."/>
            <person name="Kono T."/>
            <person name="Mallez S."/>
            <person name="Becker A."/>
            <person name="Gohl D.M."/>
            <person name="Silverstein K.A.T."/>
            <person name="Koren S."/>
            <person name="Bechman K.B."/>
            <person name="Herman A."/>
            <person name="Abrahante J.E."/>
            <person name="Garbe J."/>
        </authorList>
    </citation>
    <scope>NUCLEOTIDE SEQUENCE</scope>
    <source>
        <strain evidence="1">Duluth1</strain>
        <tissue evidence="1">Whole animal</tissue>
    </source>
</reference>
<dbReference type="AlphaFoldDB" id="A0A9D4LWS0"/>
<evidence type="ECO:0000313" key="1">
    <source>
        <dbReference type="EMBL" id="KAH3865279.1"/>
    </source>
</evidence>
<dbReference type="Proteomes" id="UP000828390">
    <property type="component" value="Unassembled WGS sequence"/>
</dbReference>
<gene>
    <name evidence="1" type="ORF">DPMN_028318</name>
</gene>
<dbReference type="EMBL" id="JAIWYP010000002">
    <property type="protein sequence ID" value="KAH3865279.1"/>
    <property type="molecule type" value="Genomic_DNA"/>
</dbReference>
<organism evidence="1 2">
    <name type="scientific">Dreissena polymorpha</name>
    <name type="common">Zebra mussel</name>
    <name type="synonym">Mytilus polymorpha</name>
    <dbReference type="NCBI Taxonomy" id="45954"/>
    <lineage>
        <taxon>Eukaryota</taxon>
        <taxon>Metazoa</taxon>
        <taxon>Spiralia</taxon>
        <taxon>Lophotrochozoa</taxon>
        <taxon>Mollusca</taxon>
        <taxon>Bivalvia</taxon>
        <taxon>Autobranchia</taxon>
        <taxon>Heteroconchia</taxon>
        <taxon>Euheterodonta</taxon>
        <taxon>Imparidentia</taxon>
        <taxon>Neoheterodontei</taxon>
        <taxon>Myida</taxon>
        <taxon>Dreissenoidea</taxon>
        <taxon>Dreissenidae</taxon>
        <taxon>Dreissena</taxon>
    </lineage>
</organism>
<protein>
    <submittedName>
        <fullName evidence="1">Uncharacterized protein</fullName>
    </submittedName>
</protein>